<dbReference type="InterPro" id="IPR023120">
    <property type="entry name" value="WHTH_transcript_rep_HrcA_IDD"/>
</dbReference>
<dbReference type="Gene3D" id="3.30.450.40">
    <property type="match status" value="1"/>
</dbReference>
<evidence type="ECO:0000256" key="3">
    <source>
        <dbReference type="ARBA" id="ARBA00023016"/>
    </source>
</evidence>
<dbReference type="InterPro" id="IPR036390">
    <property type="entry name" value="WH_DNA-bd_sf"/>
</dbReference>
<dbReference type="NCBIfam" id="TIGR00331">
    <property type="entry name" value="hrcA"/>
    <property type="match status" value="1"/>
</dbReference>
<dbReference type="HAMAP" id="MF_00081">
    <property type="entry name" value="HrcA"/>
    <property type="match status" value="1"/>
</dbReference>
<gene>
    <name evidence="6" type="primary">hrcA</name>
    <name evidence="6" type="ORF">CARN1_0808</name>
</gene>
<dbReference type="EMBL" id="CABL01000019">
    <property type="protein sequence ID" value="CBH76328.1"/>
    <property type="molecule type" value="Genomic_DNA"/>
</dbReference>
<evidence type="ECO:0000259" key="5">
    <source>
        <dbReference type="Pfam" id="PF01628"/>
    </source>
</evidence>
<sequence length="349" mass="38314">MENEVDGLDKRKAYILATVVYEYIATGEPVGSQALTQKYNLGVSSATVRNEMADLEAGGYLEQPHTSAGRVPSDAGYRTYVDALMSPEELGADERRRIRDEMRDARAQLDEIVEQSSRLLGRLAGNLAFVTKPQSDTQSFRYVQLIWIAERSGIAIIVTSLGVASQSLFELRNDLSPDDLTRLSNALNATFAGRLLRDCDDRSLTALTKSCGFGDDMAAAVRAAFIGARTQEQPGISASGAQHLLDQPEFRDVRKLRSILRILEEQRTLYDLVADAFDSPTASVKIGHELGSEELADLSLVTVPYRFGERAVGMLSILGPRRMPYARLLALASGTAETLSERLHDVEVK</sequence>
<dbReference type="Gene3D" id="3.30.390.60">
    <property type="entry name" value="Heat-inducible transcription repressor hrca homolog, domain 3"/>
    <property type="match status" value="1"/>
</dbReference>
<dbReference type="PIRSF" id="PIRSF005485">
    <property type="entry name" value="HrcA"/>
    <property type="match status" value="1"/>
</dbReference>
<name>E6PIN7_9ZZZZ</name>
<dbReference type="PANTHER" id="PTHR34824">
    <property type="entry name" value="HEAT-INDUCIBLE TRANSCRIPTION REPRESSOR HRCA"/>
    <property type="match status" value="1"/>
</dbReference>
<evidence type="ECO:0000256" key="1">
    <source>
        <dbReference type="ARBA" id="ARBA00022491"/>
    </source>
</evidence>
<dbReference type="GO" id="GO:0003677">
    <property type="term" value="F:DNA binding"/>
    <property type="evidence" value="ECO:0007669"/>
    <property type="project" value="InterPro"/>
</dbReference>
<keyword evidence="1" id="KW-0678">Repressor</keyword>
<dbReference type="SUPFAM" id="SSF46785">
    <property type="entry name" value="Winged helix' DNA-binding domain"/>
    <property type="match status" value="1"/>
</dbReference>
<evidence type="ECO:0000313" key="6">
    <source>
        <dbReference type="EMBL" id="CBH76328.1"/>
    </source>
</evidence>
<dbReference type="AlphaFoldDB" id="E6PIN7"/>
<comment type="caution">
    <text evidence="6">The sequence shown here is derived from an EMBL/GenBank/DDBJ whole genome shotgun (WGS) entry which is preliminary data.</text>
</comment>
<keyword evidence="4" id="KW-0804">Transcription</keyword>
<keyword evidence="3" id="KW-0346">Stress response</keyword>
<dbReference type="SUPFAM" id="SSF55781">
    <property type="entry name" value="GAF domain-like"/>
    <property type="match status" value="1"/>
</dbReference>
<dbReference type="Gene3D" id="1.10.10.10">
    <property type="entry name" value="Winged helix-like DNA-binding domain superfamily/Winged helix DNA-binding domain"/>
    <property type="match status" value="1"/>
</dbReference>
<accession>E6PIN7</accession>
<dbReference type="Pfam" id="PF01628">
    <property type="entry name" value="HrcA"/>
    <property type="match status" value="1"/>
</dbReference>
<dbReference type="PANTHER" id="PTHR34824:SF1">
    <property type="entry name" value="HEAT-INDUCIBLE TRANSCRIPTION REPRESSOR HRCA"/>
    <property type="match status" value="1"/>
</dbReference>
<dbReference type="InterPro" id="IPR036388">
    <property type="entry name" value="WH-like_DNA-bd_sf"/>
</dbReference>
<dbReference type="InterPro" id="IPR021153">
    <property type="entry name" value="HrcA_C"/>
</dbReference>
<dbReference type="InterPro" id="IPR029016">
    <property type="entry name" value="GAF-like_dom_sf"/>
</dbReference>
<keyword evidence="2" id="KW-0805">Transcription regulation</keyword>
<protein>
    <submittedName>
        <fullName evidence="6">Transcriptional regulator of heat-shock genes</fullName>
    </submittedName>
</protein>
<organism evidence="6">
    <name type="scientific">mine drainage metagenome</name>
    <dbReference type="NCBI Taxonomy" id="410659"/>
    <lineage>
        <taxon>unclassified sequences</taxon>
        <taxon>metagenomes</taxon>
        <taxon>ecological metagenomes</taxon>
    </lineage>
</organism>
<dbReference type="GO" id="GO:0045892">
    <property type="term" value="P:negative regulation of DNA-templated transcription"/>
    <property type="evidence" value="ECO:0007669"/>
    <property type="project" value="TreeGrafter"/>
</dbReference>
<evidence type="ECO:0000256" key="4">
    <source>
        <dbReference type="ARBA" id="ARBA00023163"/>
    </source>
</evidence>
<evidence type="ECO:0000256" key="2">
    <source>
        <dbReference type="ARBA" id="ARBA00023015"/>
    </source>
</evidence>
<proteinExistence type="inferred from homology"/>
<dbReference type="InterPro" id="IPR002571">
    <property type="entry name" value="HrcA"/>
</dbReference>
<reference evidence="6" key="1">
    <citation type="submission" date="2009-10" db="EMBL/GenBank/DDBJ databases">
        <title>Diversity of trophic interactions inside an arsenic-rich microbial ecosystem.</title>
        <authorList>
            <person name="Bertin P.N."/>
            <person name="Heinrich-Salmeron A."/>
            <person name="Pelletier E."/>
            <person name="Goulhen-Chollet F."/>
            <person name="Arsene-Ploetze F."/>
            <person name="Gallien S."/>
            <person name="Calteau A."/>
            <person name="Vallenet D."/>
            <person name="Casiot C."/>
            <person name="Chane-Woon-Ming B."/>
            <person name="Giloteaux L."/>
            <person name="Barakat M."/>
            <person name="Bonnefoy V."/>
            <person name="Bruneel O."/>
            <person name="Chandler M."/>
            <person name="Cleiss J."/>
            <person name="Duran R."/>
            <person name="Elbaz-Poulichet F."/>
            <person name="Fonknechten N."/>
            <person name="Lauga B."/>
            <person name="Mornico D."/>
            <person name="Ortet P."/>
            <person name="Schaeffer C."/>
            <person name="Siguier P."/>
            <person name="Alexander Thil Smith A."/>
            <person name="Van Dorsselaer A."/>
            <person name="Weissenbach J."/>
            <person name="Medigue C."/>
            <person name="Le Paslier D."/>
        </authorList>
    </citation>
    <scope>NUCLEOTIDE SEQUENCE</scope>
</reference>
<feature type="domain" description="Heat-inducible transcription repressor HrcA C-terminal" evidence="5">
    <location>
        <begin position="110"/>
        <end position="327"/>
    </location>
</feature>